<keyword evidence="3 5" id="KW-1133">Transmembrane helix</keyword>
<feature type="transmembrane region" description="Helical" evidence="5">
    <location>
        <begin position="219"/>
        <end position="239"/>
    </location>
</feature>
<dbReference type="Gene3D" id="1.20.1250.20">
    <property type="entry name" value="MFS general substrate transporter like domains"/>
    <property type="match status" value="1"/>
</dbReference>
<accession>A0A1L7XR09</accession>
<evidence type="ECO:0000313" key="7">
    <source>
        <dbReference type="Proteomes" id="UP000184330"/>
    </source>
</evidence>
<dbReference type="AlphaFoldDB" id="A0A1L7XR09"/>
<dbReference type="InterPro" id="IPR036259">
    <property type="entry name" value="MFS_trans_sf"/>
</dbReference>
<gene>
    <name evidence="6" type="ORF">PAC_17266</name>
</gene>
<keyword evidence="7" id="KW-1185">Reference proteome</keyword>
<evidence type="ECO:0008006" key="8">
    <source>
        <dbReference type="Google" id="ProtNLM"/>
    </source>
</evidence>
<evidence type="ECO:0000256" key="4">
    <source>
        <dbReference type="ARBA" id="ARBA00023136"/>
    </source>
</evidence>
<evidence type="ECO:0000256" key="2">
    <source>
        <dbReference type="ARBA" id="ARBA00022692"/>
    </source>
</evidence>
<comment type="subcellular location">
    <subcellularLocation>
        <location evidence="1">Membrane</location>
        <topology evidence="1">Multi-pass membrane protein</topology>
    </subcellularLocation>
</comment>
<dbReference type="EMBL" id="FJOG01000043">
    <property type="protein sequence ID" value="CZR67367.1"/>
    <property type="molecule type" value="Genomic_DNA"/>
</dbReference>
<name>A0A1L7XR09_9HELO</name>
<protein>
    <recommendedName>
        <fullName evidence="8">Major facilitator superfamily (MFS) profile domain-containing protein</fullName>
    </recommendedName>
</protein>
<dbReference type="OrthoDB" id="268400at2759"/>
<feature type="transmembrane region" description="Helical" evidence="5">
    <location>
        <begin position="45"/>
        <end position="62"/>
    </location>
</feature>
<dbReference type="GO" id="GO:0022857">
    <property type="term" value="F:transmembrane transporter activity"/>
    <property type="evidence" value="ECO:0007669"/>
    <property type="project" value="InterPro"/>
</dbReference>
<sequence length="496" mass="54840">MSEKTADYGRKGSVFLITSNGETIQLPIPSRSPNDPLKWSNLKKFLALLSMYVFTTIGLVQVQGTSLLLHALQDEYSPEVTYFTHSQRNNLTKKEIAPFRLDVLSSVPCLFWGIGALIWVPLSIAIGRRPVFLLCSLLLTLSTLMAAVSRSFYMHLIARCLQGIAGGISPSTMLLMVIDLTFIHQRPRYIALFWSVCNGLSNVGLAFTPYIASGSSWRAFYWVWLGPCALTIVLALAWSPETYFQRVPMAFDGHILAQSESGSVTVYSKWDEVPGGKPIPDVPQTRSASLKSIPSSNPHLHIQPIDPLGIGPERIRVWWHGHHLRNLWDWRYILFFVGLDYFSAISLFTSNALWVTEAFPRWAGPAIVIVGAGGYGLSFALGSSIEPWIASQGLGNTYLELAALTCAISLFTSNALWVTEAFPRWAGPAIVIVGAGGYGLSFALGSSIEPWIASQGLGNTYLELAALTWLVGLVGLPVNFWGKKFREYIYSNWDHE</sequence>
<feature type="transmembrane region" description="Helical" evidence="5">
    <location>
        <begin position="156"/>
        <end position="178"/>
    </location>
</feature>
<dbReference type="STRING" id="576137.A0A1L7XR09"/>
<feature type="transmembrane region" description="Helical" evidence="5">
    <location>
        <begin position="332"/>
        <end position="356"/>
    </location>
</feature>
<evidence type="ECO:0000256" key="3">
    <source>
        <dbReference type="ARBA" id="ARBA00022989"/>
    </source>
</evidence>
<feature type="transmembrane region" description="Helical" evidence="5">
    <location>
        <begin position="425"/>
        <end position="448"/>
    </location>
</feature>
<dbReference type="Proteomes" id="UP000184330">
    <property type="component" value="Unassembled WGS sequence"/>
</dbReference>
<evidence type="ECO:0000313" key="6">
    <source>
        <dbReference type="EMBL" id="CZR67367.1"/>
    </source>
</evidence>
<feature type="transmembrane region" description="Helical" evidence="5">
    <location>
        <begin position="131"/>
        <end position="150"/>
    </location>
</feature>
<feature type="transmembrane region" description="Helical" evidence="5">
    <location>
        <begin position="397"/>
        <end position="419"/>
    </location>
</feature>
<reference evidence="6 7" key="1">
    <citation type="submission" date="2016-03" db="EMBL/GenBank/DDBJ databases">
        <authorList>
            <person name="Ploux O."/>
        </authorList>
    </citation>
    <scope>NUCLEOTIDE SEQUENCE [LARGE SCALE GENOMIC DNA]</scope>
    <source>
        <strain evidence="6 7">UAMH 11012</strain>
    </source>
</reference>
<keyword evidence="4 5" id="KW-0472">Membrane</keyword>
<feature type="transmembrane region" description="Helical" evidence="5">
    <location>
        <begin position="103"/>
        <end position="124"/>
    </location>
</feature>
<evidence type="ECO:0000256" key="1">
    <source>
        <dbReference type="ARBA" id="ARBA00004141"/>
    </source>
</evidence>
<dbReference type="PANTHER" id="PTHR23502">
    <property type="entry name" value="MAJOR FACILITATOR SUPERFAMILY"/>
    <property type="match status" value="1"/>
</dbReference>
<dbReference type="InterPro" id="IPR011701">
    <property type="entry name" value="MFS"/>
</dbReference>
<feature type="transmembrane region" description="Helical" evidence="5">
    <location>
        <begin position="190"/>
        <end position="213"/>
    </location>
</feature>
<dbReference type="Pfam" id="PF07690">
    <property type="entry name" value="MFS_1"/>
    <property type="match status" value="1"/>
</dbReference>
<dbReference type="SUPFAM" id="SSF103473">
    <property type="entry name" value="MFS general substrate transporter"/>
    <property type="match status" value="1"/>
</dbReference>
<organism evidence="6 7">
    <name type="scientific">Phialocephala subalpina</name>
    <dbReference type="NCBI Taxonomy" id="576137"/>
    <lineage>
        <taxon>Eukaryota</taxon>
        <taxon>Fungi</taxon>
        <taxon>Dikarya</taxon>
        <taxon>Ascomycota</taxon>
        <taxon>Pezizomycotina</taxon>
        <taxon>Leotiomycetes</taxon>
        <taxon>Helotiales</taxon>
        <taxon>Mollisiaceae</taxon>
        <taxon>Phialocephala</taxon>
        <taxon>Phialocephala fortinii species complex</taxon>
    </lineage>
</organism>
<proteinExistence type="predicted"/>
<dbReference type="GO" id="GO:0005886">
    <property type="term" value="C:plasma membrane"/>
    <property type="evidence" value="ECO:0007669"/>
    <property type="project" value="TreeGrafter"/>
</dbReference>
<dbReference type="PANTHER" id="PTHR23502:SF164">
    <property type="entry name" value="MAJOR FACILITATOR SUPERFAMILY (MFS) PROFILE DOMAIN-CONTAINING PROTEIN"/>
    <property type="match status" value="1"/>
</dbReference>
<feature type="transmembrane region" description="Helical" evidence="5">
    <location>
        <begin position="460"/>
        <end position="481"/>
    </location>
</feature>
<evidence type="ECO:0000256" key="5">
    <source>
        <dbReference type="SAM" id="Phobius"/>
    </source>
</evidence>
<keyword evidence="2 5" id="KW-0812">Transmembrane</keyword>
<feature type="transmembrane region" description="Helical" evidence="5">
    <location>
        <begin position="362"/>
        <end position="385"/>
    </location>
</feature>